<evidence type="ECO:0000313" key="3">
    <source>
        <dbReference type="Proteomes" id="UP001642520"/>
    </source>
</evidence>
<proteinExistence type="predicted"/>
<comment type="caution">
    <text evidence="2">The sequence shown here is derived from an EMBL/GenBank/DDBJ whole genome shotgun (WGS) entry which is preliminary data.</text>
</comment>
<feature type="transmembrane region" description="Helical" evidence="1">
    <location>
        <begin position="93"/>
        <end position="112"/>
    </location>
</feature>
<keyword evidence="1" id="KW-1133">Transmembrane helix</keyword>
<dbReference type="EMBL" id="CAXAJV020001290">
    <property type="protein sequence ID" value="CAL7940067.1"/>
    <property type="molecule type" value="Genomic_DNA"/>
</dbReference>
<keyword evidence="3" id="KW-1185">Reference proteome</keyword>
<organism evidence="2 3">
    <name type="scientific">Xylocopa violacea</name>
    <name type="common">Violet carpenter bee</name>
    <name type="synonym">Apis violacea</name>
    <dbReference type="NCBI Taxonomy" id="135666"/>
    <lineage>
        <taxon>Eukaryota</taxon>
        <taxon>Metazoa</taxon>
        <taxon>Ecdysozoa</taxon>
        <taxon>Arthropoda</taxon>
        <taxon>Hexapoda</taxon>
        <taxon>Insecta</taxon>
        <taxon>Pterygota</taxon>
        <taxon>Neoptera</taxon>
        <taxon>Endopterygota</taxon>
        <taxon>Hymenoptera</taxon>
        <taxon>Apocrita</taxon>
        <taxon>Aculeata</taxon>
        <taxon>Apoidea</taxon>
        <taxon>Anthophila</taxon>
        <taxon>Apidae</taxon>
        <taxon>Xylocopa</taxon>
        <taxon>Xylocopa</taxon>
    </lineage>
</organism>
<evidence type="ECO:0000313" key="2">
    <source>
        <dbReference type="EMBL" id="CAL7940067.1"/>
    </source>
</evidence>
<protein>
    <submittedName>
        <fullName evidence="2">Uncharacterized protein</fullName>
    </submittedName>
</protein>
<reference evidence="2 3" key="1">
    <citation type="submission" date="2024-08" db="EMBL/GenBank/DDBJ databases">
        <authorList>
            <person name="Will J Nash"/>
            <person name="Angela Man"/>
            <person name="Seanna McTaggart"/>
            <person name="Kendall Baker"/>
            <person name="Tom Barker"/>
            <person name="Leah Catchpole"/>
            <person name="Alex Durrant"/>
            <person name="Karim Gharbi"/>
            <person name="Naomi Irish"/>
            <person name="Gemy Kaithakottil"/>
            <person name="Debby Ku"/>
            <person name="Aaliyah Providence"/>
            <person name="Felix Shaw"/>
            <person name="David Swarbreck"/>
            <person name="Chris Watkins"/>
            <person name="Ann M. McCartney"/>
            <person name="Giulio Formenti"/>
            <person name="Alice Mouton"/>
            <person name="Noel Vella"/>
            <person name="Bjorn M von Reumont"/>
            <person name="Adriana Vella"/>
            <person name="Wilfried Haerty"/>
        </authorList>
    </citation>
    <scope>NUCLEOTIDE SEQUENCE [LARGE SCALE GENOMIC DNA]</scope>
</reference>
<gene>
    <name evidence="2" type="ORF">XYLVIOL_LOCUS4288</name>
</gene>
<feature type="transmembrane region" description="Helical" evidence="1">
    <location>
        <begin position="21"/>
        <end position="40"/>
    </location>
</feature>
<accession>A0ABP1NHY1</accession>
<name>A0ABP1NHY1_XYLVO</name>
<keyword evidence="1" id="KW-0812">Transmembrane</keyword>
<sequence>MFRRYLKLFKQTRSRYISWNILFLWGFGLWIALCTSNTYYSDIFQDQAALFYLQNSTFGIEYNISIKAEAIEDMLYITTTNYATYNFILVLKAMLQFVHVFISTSFIIILVYLREYIKIWINVICDFSTVTSFFTIFTKGCKNRYEIFSKIENENDYTILKSELSVNSGITGEHSETKSCDNDKGDQWSLEQKNRNTLSVDVHIVQSEIIFNSYTLLLLNNCELHQYFINQLVLKNHLLNSKYLMHQPSKYTKHNIRTSKNDKGNDHYLTEKVMQKGIISSSPEFKTFLANFKTTQLSYSCALEVSTSYIIHIKST</sequence>
<feature type="transmembrane region" description="Helical" evidence="1">
    <location>
        <begin position="119"/>
        <end position="137"/>
    </location>
</feature>
<dbReference type="Proteomes" id="UP001642520">
    <property type="component" value="Unassembled WGS sequence"/>
</dbReference>
<keyword evidence="1" id="KW-0472">Membrane</keyword>
<evidence type="ECO:0000256" key="1">
    <source>
        <dbReference type="SAM" id="Phobius"/>
    </source>
</evidence>